<protein>
    <recommendedName>
        <fullName evidence="3">Phorbol-ester/DAG-type domain-containing protein</fullName>
    </recommendedName>
</protein>
<gene>
    <name evidence="4" type="ORF">LCGC14_3034830</name>
</gene>
<dbReference type="GO" id="GO:0046872">
    <property type="term" value="F:metal ion binding"/>
    <property type="evidence" value="ECO:0007669"/>
    <property type="project" value="UniProtKB-KW"/>
</dbReference>
<sequence>NLWSKKKITKINNNNENTKKKINNSKSKKIVIPEGQISINEFLKRKNTNQIEPEKKKIHKNSVLLNKQNNMEKYCELCKISLKGIDQKDTKQCNNCGLQFHIKCFAFWTIRCKSTFDIILEKNFCSKICAEKWWTQDICIFKSD</sequence>
<dbReference type="SUPFAM" id="SSF57889">
    <property type="entry name" value="Cysteine-rich domain"/>
    <property type="match status" value="1"/>
</dbReference>
<dbReference type="InterPro" id="IPR002219">
    <property type="entry name" value="PKC_DAG/PE"/>
</dbReference>
<name>A0A0F8ZHF5_9ZZZZ</name>
<proteinExistence type="predicted"/>
<organism evidence="4">
    <name type="scientific">marine sediment metagenome</name>
    <dbReference type="NCBI Taxonomy" id="412755"/>
    <lineage>
        <taxon>unclassified sequences</taxon>
        <taxon>metagenomes</taxon>
        <taxon>ecological metagenomes</taxon>
    </lineage>
</organism>
<dbReference type="EMBL" id="LAZR01063499">
    <property type="protein sequence ID" value="KKK59396.1"/>
    <property type="molecule type" value="Genomic_DNA"/>
</dbReference>
<dbReference type="Pfam" id="PF00130">
    <property type="entry name" value="C1_1"/>
    <property type="match status" value="1"/>
</dbReference>
<evidence type="ECO:0000256" key="1">
    <source>
        <dbReference type="ARBA" id="ARBA00022723"/>
    </source>
</evidence>
<dbReference type="PROSITE" id="PS50081">
    <property type="entry name" value="ZF_DAG_PE_2"/>
    <property type="match status" value="1"/>
</dbReference>
<comment type="caution">
    <text evidence="4">The sequence shown here is derived from an EMBL/GenBank/DDBJ whole genome shotgun (WGS) entry which is preliminary data.</text>
</comment>
<dbReference type="Gene3D" id="3.30.60.20">
    <property type="match status" value="1"/>
</dbReference>
<evidence type="ECO:0000313" key="4">
    <source>
        <dbReference type="EMBL" id="KKK59396.1"/>
    </source>
</evidence>
<keyword evidence="2" id="KW-0862">Zinc</keyword>
<evidence type="ECO:0000256" key="2">
    <source>
        <dbReference type="ARBA" id="ARBA00022833"/>
    </source>
</evidence>
<feature type="domain" description="Phorbol-ester/DAG-type" evidence="3">
    <location>
        <begin position="58"/>
        <end position="112"/>
    </location>
</feature>
<evidence type="ECO:0000259" key="3">
    <source>
        <dbReference type="PROSITE" id="PS50081"/>
    </source>
</evidence>
<accession>A0A0F8ZHF5</accession>
<reference evidence="4" key="1">
    <citation type="journal article" date="2015" name="Nature">
        <title>Complex archaea that bridge the gap between prokaryotes and eukaryotes.</title>
        <authorList>
            <person name="Spang A."/>
            <person name="Saw J.H."/>
            <person name="Jorgensen S.L."/>
            <person name="Zaremba-Niedzwiedzka K."/>
            <person name="Martijn J."/>
            <person name="Lind A.E."/>
            <person name="van Eijk R."/>
            <person name="Schleper C."/>
            <person name="Guy L."/>
            <person name="Ettema T.J."/>
        </authorList>
    </citation>
    <scope>NUCLEOTIDE SEQUENCE</scope>
</reference>
<keyword evidence="1" id="KW-0479">Metal-binding</keyword>
<dbReference type="InterPro" id="IPR046349">
    <property type="entry name" value="C1-like_sf"/>
</dbReference>
<feature type="non-terminal residue" evidence="4">
    <location>
        <position position="1"/>
    </location>
</feature>
<dbReference type="AlphaFoldDB" id="A0A0F8ZHF5"/>